<name>A0A5C3FAE9_9BASI</name>
<organism evidence="12 13">
    <name type="scientific">Pseudozyma flocculosa</name>
    <dbReference type="NCBI Taxonomy" id="84751"/>
    <lineage>
        <taxon>Eukaryota</taxon>
        <taxon>Fungi</taxon>
        <taxon>Dikarya</taxon>
        <taxon>Basidiomycota</taxon>
        <taxon>Ustilaginomycotina</taxon>
        <taxon>Ustilaginomycetes</taxon>
        <taxon>Ustilaginales</taxon>
        <taxon>Ustilaginaceae</taxon>
        <taxon>Pseudozyma</taxon>
    </lineage>
</organism>
<evidence type="ECO:0000256" key="1">
    <source>
        <dbReference type="ARBA" id="ARBA00004606"/>
    </source>
</evidence>
<dbReference type="GO" id="GO:0015926">
    <property type="term" value="F:glucosidase activity"/>
    <property type="evidence" value="ECO:0007669"/>
    <property type="project" value="TreeGrafter"/>
</dbReference>
<dbReference type="InterPro" id="IPR013320">
    <property type="entry name" value="ConA-like_dom_sf"/>
</dbReference>
<keyword evidence="5 10" id="KW-1133">Transmembrane helix</keyword>
<dbReference type="PANTHER" id="PTHR31361:SF15">
    <property type="entry name" value="GH16 DOMAIN-CONTAINING PROTEIN"/>
    <property type="match status" value="1"/>
</dbReference>
<dbReference type="FunFam" id="2.60.120.200:FF:000140">
    <property type="entry name" value="Beta-glucan synthesis-associated protein"/>
    <property type="match status" value="1"/>
</dbReference>
<keyword evidence="6 10" id="KW-0472">Membrane</keyword>
<evidence type="ECO:0000313" key="12">
    <source>
        <dbReference type="EMBL" id="SPO41372.1"/>
    </source>
</evidence>
<proteinExistence type="inferred from homology"/>
<evidence type="ECO:0000313" key="13">
    <source>
        <dbReference type="Proteomes" id="UP000323386"/>
    </source>
</evidence>
<feature type="domain" description="GH16" evidence="11">
    <location>
        <begin position="134"/>
        <end position="516"/>
    </location>
</feature>
<comment type="subcellular location">
    <subcellularLocation>
        <location evidence="1">Membrane</location>
        <topology evidence="1">Single-pass type II membrane protein</topology>
    </subcellularLocation>
</comment>
<dbReference type="EMBL" id="OOIP01000027">
    <property type="protein sequence ID" value="SPO41372.1"/>
    <property type="molecule type" value="Genomic_DNA"/>
</dbReference>
<dbReference type="OrthoDB" id="412647at2759"/>
<dbReference type="Gene3D" id="2.60.120.200">
    <property type="match status" value="2"/>
</dbReference>
<reference evidence="12 13" key="1">
    <citation type="submission" date="2018-03" db="EMBL/GenBank/DDBJ databases">
        <authorList>
            <person name="Guldener U."/>
        </authorList>
    </citation>
    <scope>NUCLEOTIDE SEQUENCE [LARGE SCALE GENOMIC DNA]</scope>
    <source>
        <strain evidence="12 13">DAOM196992</strain>
    </source>
</reference>
<protein>
    <submittedName>
        <fullName evidence="12">Related to KRE6 - glucan synthase subunit</fullName>
    </submittedName>
</protein>
<dbReference type="SUPFAM" id="SSF49899">
    <property type="entry name" value="Concanavalin A-like lectins/glucanases"/>
    <property type="match status" value="1"/>
</dbReference>
<dbReference type="GO" id="GO:0006078">
    <property type="term" value="P:(1-&gt;6)-beta-D-glucan biosynthetic process"/>
    <property type="evidence" value="ECO:0007669"/>
    <property type="project" value="TreeGrafter"/>
</dbReference>
<keyword evidence="4" id="KW-0735">Signal-anchor</keyword>
<sequence length="561" mass="63307">MSYGRVPGTNMGAHSGLNTPTGSEAYSASHHSASEEYSVDATQLYKDYDEEDDYLHSSPYKDERYSFVQGFFHLRGFLNIATLGLIALALLMLFLGYPVIANVEKIFSTKPDTNAPQRQSNVAQRGLIDPDTDPSFYKRTYAPDGSKWHLVFSDEFEQEGRTFWPGEDPYFEAVDIWYWGTGDYEWYSPEAVNTTGGALVITLDEYEKNQKNFRSGMVQSWNKVCFQGGYVEFSVKLPGRHDVAGYWPGLWTQGNLGRPGYGGTNEGMWPYSYDSCDTGILPNQTYLNKTGPAKAKNAHGQYSYQYNYDLSWMPGMRFPSCTCPGEDHPGPNNNVGRSSPELDILEANINLAEKRGQSSQSLQMAPFDVDYYYGNKTGVNVEIYDTEQTKQNDYTGGPIQESISALSLVPDKAYQLSEPSEYTTFGVQWEPDWNGDGKGAYATWIMDGKPTWTVYGNAIGPVPELDIGQRLIPREAMSLVMNVAISQSFQQPDWDNMPFPGKMEVDYVRVYQLDGRPDRVTCDPDDYPTYDYIQRNKDIYFNPNITVFDKAKIPKNKLTGC</sequence>
<keyword evidence="3 10" id="KW-0812">Transmembrane</keyword>
<evidence type="ECO:0000256" key="7">
    <source>
        <dbReference type="ARBA" id="ARBA00023180"/>
    </source>
</evidence>
<evidence type="ECO:0000259" key="11">
    <source>
        <dbReference type="PROSITE" id="PS51762"/>
    </source>
</evidence>
<gene>
    <name evidence="12" type="ORF">PSFLO_06854</name>
</gene>
<dbReference type="InterPro" id="IPR005629">
    <property type="entry name" value="Skn1/Kre6/Sbg1"/>
</dbReference>
<evidence type="ECO:0000256" key="5">
    <source>
        <dbReference type="ARBA" id="ARBA00022989"/>
    </source>
</evidence>
<evidence type="ECO:0000256" key="3">
    <source>
        <dbReference type="ARBA" id="ARBA00022692"/>
    </source>
</evidence>
<dbReference type="Proteomes" id="UP000323386">
    <property type="component" value="Unassembled WGS sequence"/>
</dbReference>
<dbReference type="PANTHER" id="PTHR31361">
    <property type="entry name" value="BETA-GLUCAN SYNTHESIS-ASSOCIATED PROTEIN KRE6-RELATED"/>
    <property type="match status" value="1"/>
</dbReference>
<dbReference type="GO" id="GO:0005886">
    <property type="term" value="C:plasma membrane"/>
    <property type="evidence" value="ECO:0007669"/>
    <property type="project" value="TreeGrafter"/>
</dbReference>
<dbReference type="GO" id="GO:0005789">
    <property type="term" value="C:endoplasmic reticulum membrane"/>
    <property type="evidence" value="ECO:0007669"/>
    <property type="project" value="TreeGrafter"/>
</dbReference>
<keyword evidence="8" id="KW-0961">Cell wall biogenesis/degradation</keyword>
<dbReference type="InterPro" id="IPR000757">
    <property type="entry name" value="Beta-glucanase-like"/>
</dbReference>
<dbReference type="AlphaFoldDB" id="A0A5C3FAE9"/>
<evidence type="ECO:0000256" key="10">
    <source>
        <dbReference type="SAM" id="Phobius"/>
    </source>
</evidence>
<dbReference type="FunFam" id="2.60.120.200:FF:000135">
    <property type="entry name" value="Related to KRE6-glucan synthase subunit"/>
    <property type="match status" value="1"/>
</dbReference>
<dbReference type="Pfam" id="PF03935">
    <property type="entry name" value="SKN1_KRE6_Sbg1"/>
    <property type="match status" value="1"/>
</dbReference>
<evidence type="ECO:0000256" key="9">
    <source>
        <dbReference type="SAM" id="MobiDB-lite"/>
    </source>
</evidence>
<keyword evidence="13" id="KW-1185">Reference proteome</keyword>
<evidence type="ECO:0000256" key="8">
    <source>
        <dbReference type="ARBA" id="ARBA00023316"/>
    </source>
</evidence>
<evidence type="ECO:0000256" key="6">
    <source>
        <dbReference type="ARBA" id="ARBA00023136"/>
    </source>
</evidence>
<feature type="region of interest" description="Disordered" evidence="9">
    <location>
        <begin position="1"/>
        <end position="34"/>
    </location>
</feature>
<dbReference type="CDD" id="cd02180">
    <property type="entry name" value="GH16_fungal_KRE6_glucanase"/>
    <property type="match status" value="1"/>
</dbReference>
<dbReference type="GO" id="GO:0031505">
    <property type="term" value="P:fungal-type cell wall organization"/>
    <property type="evidence" value="ECO:0007669"/>
    <property type="project" value="TreeGrafter"/>
</dbReference>
<keyword evidence="7" id="KW-0325">Glycoprotein</keyword>
<dbReference type="PROSITE" id="PS51762">
    <property type="entry name" value="GH16_2"/>
    <property type="match status" value="1"/>
</dbReference>
<comment type="similarity">
    <text evidence="2">Belongs to the SKN1/KRE6 family.</text>
</comment>
<evidence type="ECO:0000256" key="2">
    <source>
        <dbReference type="ARBA" id="ARBA00010962"/>
    </source>
</evidence>
<accession>A0A5C3FAE9</accession>
<feature type="transmembrane region" description="Helical" evidence="10">
    <location>
        <begin position="77"/>
        <end position="100"/>
    </location>
</feature>
<evidence type="ECO:0000256" key="4">
    <source>
        <dbReference type="ARBA" id="ARBA00022968"/>
    </source>
</evidence>